<evidence type="ECO:0000259" key="11">
    <source>
        <dbReference type="PROSITE" id="PS51820"/>
    </source>
</evidence>
<evidence type="ECO:0000256" key="1">
    <source>
        <dbReference type="ARBA" id="ARBA00000448"/>
    </source>
</evidence>
<dbReference type="PROSITE" id="PS00775">
    <property type="entry name" value="GLYCOSYL_HYDROL_F3"/>
    <property type="match status" value="1"/>
</dbReference>
<dbReference type="PANTHER" id="PTHR42715">
    <property type="entry name" value="BETA-GLUCOSIDASE"/>
    <property type="match status" value="1"/>
</dbReference>
<gene>
    <name evidence="12" type="ORF">SAPIO_CDS2318</name>
</gene>
<comment type="similarity">
    <text evidence="3 10">Belongs to the glycosyl hydrolase 3 family.</text>
</comment>
<feature type="domain" description="PA14" evidence="11">
    <location>
        <begin position="415"/>
        <end position="574"/>
    </location>
</feature>
<protein>
    <recommendedName>
        <fullName evidence="4 10">beta-glucosidase</fullName>
        <ecNumber evidence="4 10">3.2.1.21</ecNumber>
    </recommendedName>
</protein>
<dbReference type="RefSeq" id="XP_016644747.1">
    <property type="nucleotide sequence ID" value="XM_016785371.1"/>
</dbReference>
<dbReference type="SUPFAM" id="SSF52279">
    <property type="entry name" value="Beta-D-glucan exohydrolase, C-terminal domain"/>
    <property type="match status" value="1"/>
</dbReference>
<evidence type="ECO:0000256" key="3">
    <source>
        <dbReference type="ARBA" id="ARBA00005336"/>
    </source>
</evidence>
<dbReference type="PRINTS" id="PR00133">
    <property type="entry name" value="GLHYDRLASE3"/>
</dbReference>
<evidence type="ECO:0000256" key="7">
    <source>
        <dbReference type="ARBA" id="ARBA00023277"/>
    </source>
</evidence>
<dbReference type="PANTHER" id="PTHR42715:SF3">
    <property type="entry name" value="BETA-GLUCOSIDASE B-RELATED"/>
    <property type="match status" value="1"/>
</dbReference>
<evidence type="ECO:0000256" key="8">
    <source>
        <dbReference type="ARBA" id="ARBA00023295"/>
    </source>
</evidence>
<dbReference type="SUPFAM" id="SSF51445">
    <property type="entry name" value="(Trans)glycosidases"/>
    <property type="match status" value="1"/>
</dbReference>
<dbReference type="InterPro" id="IPR026891">
    <property type="entry name" value="Fn3-like"/>
</dbReference>
<keyword evidence="8 10" id="KW-0326">Glycosidase</keyword>
<dbReference type="UniPathway" id="UPA00696"/>
<evidence type="ECO:0000256" key="10">
    <source>
        <dbReference type="RuleBase" id="RU361161"/>
    </source>
</evidence>
<keyword evidence="9 10" id="KW-0624">Polysaccharide degradation</keyword>
<comment type="caution">
    <text evidence="12">The sequence shown here is derived from an EMBL/GenBank/DDBJ whole genome shotgun (WGS) entry which is preliminary data.</text>
</comment>
<dbReference type="Pfam" id="PF14310">
    <property type="entry name" value="Fn3-like"/>
    <property type="match status" value="1"/>
</dbReference>
<dbReference type="GO" id="GO:0008422">
    <property type="term" value="F:beta-glucosidase activity"/>
    <property type="evidence" value="ECO:0007669"/>
    <property type="project" value="UniProtKB-EC"/>
</dbReference>
<dbReference type="InterPro" id="IPR050288">
    <property type="entry name" value="Cellulose_deg_GH3"/>
</dbReference>
<dbReference type="InterPro" id="IPR019800">
    <property type="entry name" value="Glyco_hydro_3_AS"/>
</dbReference>
<comment type="catalytic activity">
    <reaction evidence="1 10">
        <text>Hydrolysis of terminal, non-reducing beta-D-glucosyl residues with release of beta-D-glucose.</text>
        <dbReference type="EC" id="3.2.1.21"/>
    </reaction>
</comment>
<dbReference type="GO" id="GO:0030245">
    <property type="term" value="P:cellulose catabolic process"/>
    <property type="evidence" value="ECO:0007669"/>
    <property type="project" value="UniProtKB-UniPathway"/>
</dbReference>
<dbReference type="InterPro" id="IPR036881">
    <property type="entry name" value="Glyco_hydro_3_C_sf"/>
</dbReference>
<evidence type="ECO:0000313" key="13">
    <source>
        <dbReference type="Proteomes" id="UP000028545"/>
    </source>
</evidence>
<dbReference type="HOGENOM" id="CLU_004542_4_0_1"/>
<dbReference type="InterPro" id="IPR037524">
    <property type="entry name" value="PA14/GLEYA"/>
</dbReference>
<dbReference type="EC" id="3.2.1.21" evidence="4 10"/>
<dbReference type="Gene3D" id="2.60.120.260">
    <property type="entry name" value="Galactose-binding domain-like"/>
    <property type="match status" value="1"/>
</dbReference>
<organism evidence="12 13">
    <name type="scientific">Pseudallescheria apiosperma</name>
    <name type="common">Scedosporium apiospermum</name>
    <dbReference type="NCBI Taxonomy" id="563466"/>
    <lineage>
        <taxon>Eukaryota</taxon>
        <taxon>Fungi</taxon>
        <taxon>Dikarya</taxon>
        <taxon>Ascomycota</taxon>
        <taxon>Pezizomycotina</taxon>
        <taxon>Sordariomycetes</taxon>
        <taxon>Hypocreomycetidae</taxon>
        <taxon>Microascales</taxon>
        <taxon>Microascaceae</taxon>
        <taxon>Scedosporium</taxon>
    </lineage>
</organism>
<dbReference type="InterPro" id="IPR036962">
    <property type="entry name" value="Glyco_hydro_3_N_sf"/>
</dbReference>
<evidence type="ECO:0000256" key="5">
    <source>
        <dbReference type="ARBA" id="ARBA00022801"/>
    </source>
</evidence>
<dbReference type="Proteomes" id="UP000028545">
    <property type="component" value="Unassembled WGS sequence"/>
</dbReference>
<dbReference type="Gene3D" id="3.40.50.1700">
    <property type="entry name" value="Glycoside hydrolase family 3 C-terminal domain"/>
    <property type="match status" value="1"/>
</dbReference>
<name>A0A084GC86_PSEDA</name>
<comment type="pathway">
    <text evidence="2 10">Glycan metabolism; cellulose degradation.</text>
</comment>
<reference evidence="12 13" key="1">
    <citation type="journal article" date="2014" name="Genome Announc.">
        <title>Draft genome sequence of the pathogenic fungus Scedosporium apiospermum.</title>
        <authorList>
            <person name="Vandeputte P."/>
            <person name="Ghamrawi S."/>
            <person name="Rechenmann M."/>
            <person name="Iltis A."/>
            <person name="Giraud S."/>
            <person name="Fleury M."/>
            <person name="Thornton C."/>
            <person name="Delhaes L."/>
            <person name="Meyer W."/>
            <person name="Papon N."/>
            <person name="Bouchara J.P."/>
        </authorList>
    </citation>
    <scope>NUCLEOTIDE SEQUENCE [LARGE SCALE GENOMIC DNA]</scope>
    <source>
        <strain evidence="12 13">IHEM 14462</strain>
    </source>
</reference>
<evidence type="ECO:0000256" key="2">
    <source>
        <dbReference type="ARBA" id="ARBA00004987"/>
    </source>
</evidence>
<keyword evidence="6" id="KW-0325">Glycoprotein</keyword>
<accession>A0A084GC86</accession>
<evidence type="ECO:0000256" key="4">
    <source>
        <dbReference type="ARBA" id="ARBA00012744"/>
    </source>
</evidence>
<dbReference type="AlphaFoldDB" id="A0A084GC86"/>
<dbReference type="SMART" id="SM01217">
    <property type="entry name" value="Fn3_like"/>
    <property type="match status" value="1"/>
</dbReference>
<dbReference type="InterPro" id="IPR013783">
    <property type="entry name" value="Ig-like_fold"/>
</dbReference>
<keyword evidence="7 10" id="KW-0119">Carbohydrate metabolism</keyword>
<keyword evidence="5 10" id="KW-0378">Hydrolase</keyword>
<dbReference type="Pfam" id="PF01915">
    <property type="entry name" value="Glyco_hydro_3_C"/>
    <property type="match status" value="1"/>
</dbReference>
<keyword evidence="13" id="KW-1185">Reference proteome</keyword>
<dbReference type="GeneID" id="27721390"/>
<dbReference type="PROSITE" id="PS51820">
    <property type="entry name" value="PA14"/>
    <property type="match status" value="1"/>
</dbReference>
<dbReference type="Gene3D" id="2.60.40.10">
    <property type="entry name" value="Immunoglobulins"/>
    <property type="match status" value="1"/>
</dbReference>
<evidence type="ECO:0000256" key="9">
    <source>
        <dbReference type="ARBA" id="ARBA00023326"/>
    </source>
</evidence>
<proteinExistence type="inferred from homology"/>
<evidence type="ECO:0000313" key="12">
    <source>
        <dbReference type="EMBL" id="KEZ44948.1"/>
    </source>
</evidence>
<dbReference type="OMA" id="PEYMIKE"/>
<sequence length="868" mass="95319">MPLTRAFGEEPMTYGTDNTLHTLLGKLTLEEKVSLLSAVDWWRTPTIQRGGVFVPHIKTTDGPNGARGGSYVSGIKAACFPCGTSLGASFDREQLYRTGKEIALEAKSKSANVLLAPTLNVIRDPRGGRNYETYSEDPLVLGVLAAAFINGCQSEGIAATPKHYVANDTENKRTVLTVEIDEQSLREIYMLPFQLGMKLSDPWCLMTSYNRINGTYVSDSDRLVNGVLRKEWGFKGLVISDWMGVYSTTESINAGVDVEMPGPTDWRADKLVQAVKDGLVSASTIDESALRVLQLASRLGRFENPEEPPEQEAENEERDAFIRGAGAQGMVLLKNEGDVLPLSKGTSVAVIGHHATHASLGGGGSARVDAIRSVSPAEGFREAGFTTTVAPGIPVYGALPHADATLLFDSATKTQCAQPVQIEWFNGSRIGEGLVHKERKPLPEYMIKEKWPEYLSREYCSRITYDVRPTVSGEHVLSIISTGPAVCYVDNCEIYRQQQATDLRPESFYFFKSKIERRVRYRMEAGRQYTLVLESWNTDPEILNAPPLCGKMFQGSALRFQEFVDAQQRIEEAVNAAKGADVAVVCVGTTSEIESEGFDRESIALTPGQADQVLAVAAANPRTVLVNFSGAPVDLSALVDKVPAIVQAWFPGQECGHSLVLALGGDVGPAGRLPFSWPRREEDSSSWGNFPCDNENVIRYEEGLSVGYRYYDRPGSPAPLFPFGFGLSYTTFELSGLHSTKDTFRWVHDRAAVAVDVHNVGQRLGSAVVQFYVEMPEEEDGVGSGKALGRGRPLKELKDFQKSHNILPGESRRITASLDKYAFSIYNAHEARWQVRPGMYKVHAGFSSEDLRGFTNVTVPTTMFWDGV</sequence>
<dbReference type="VEuPathDB" id="FungiDB:SAPIO_CDS2318"/>
<dbReference type="InterPro" id="IPR002772">
    <property type="entry name" value="Glyco_hydro_3_C"/>
</dbReference>
<evidence type="ECO:0000256" key="6">
    <source>
        <dbReference type="ARBA" id="ARBA00023180"/>
    </source>
</evidence>
<dbReference type="InterPro" id="IPR017853">
    <property type="entry name" value="GH"/>
</dbReference>
<dbReference type="EMBL" id="JOWA01000086">
    <property type="protein sequence ID" value="KEZ44948.1"/>
    <property type="molecule type" value="Genomic_DNA"/>
</dbReference>
<dbReference type="Gene3D" id="3.20.20.300">
    <property type="entry name" value="Glycoside hydrolase, family 3, N-terminal domain"/>
    <property type="match status" value="1"/>
</dbReference>
<dbReference type="Pfam" id="PF00933">
    <property type="entry name" value="Glyco_hydro_3"/>
    <property type="match status" value="1"/>
</dbReference>
<dbReference type="InterPro" id="IPR001764">
    <property type="entry name" value="Glyco_hydro_3_N"/>
</dbReference>
<dbReference type="OrthoDB" id="47059at2759"/>
<dbReference type="KEGG" id="sapo:SAPIO_CDS2318"/>